<dbReference type="PROSITE" id="PS51186">
    <property type="entry name" value="GNAT"/>
    <property type="match status" value="1"/>
</dbReference>
<dbReference type="SUPFAM" id="SSF55729">
    <property type="entry name" value="Acyl-CoA N-acyltransferases (Nat)"/>
    <property type="match status" value="1"/>
</dbReference>
<dbReference type="RefSeq" id="WP_117680303.1">
    <property type="nucleotide sequence ID" value="NZ_JAQCWE010000001.1"/>
</dbReference>
<dbReference type="GO" id="GO:0016747">
    <property type="term" value="F:acyltransferase activity, transferring groups other than amino-acyl groups"/>
    <property type="evidence" value="ECO:0007669"/>
    <property type="project" value="InterPro"/>
</dbReference>
<dbReference type="AlphaFoldDB" id="A0A3E4QPI6"/>
<dbReference type="InterPro" id="IPR000182">
    <property type="entry name" value="GNAT_dom"/>
</dbReference>
<comment type="caution">
    <text evidence="2">The sequence shown here is derived from an EMBL/GenBank/DDBJ whole genome shotgun (WGS) entry which is preliminary data.</text>
</comment>
<dbReference type="Proteomes" id="UP000260943">
    <property type="component" value="Unassembled WGS sequence"/>
</dbReference>
<protein>
    <recommendedName>
        <fullName evidence="1">N-acetyltransferase domain-containing protein</fullName>
    </recommendedName>
</protein>
<evidence type="ECO:0000313" key="2">
    <source>
        <dbReference type="EMBL" id="RGL07449.1"/>
    </source>
</evidence>
<dbReference type="EMBL" id="QSRJ01000016">
    <property type="protein sequence ID" value="RGL07449.1"/>
    <property type="molecule type" value="Genomic_DNA"/>
</dbReference>
<sequence length="257" mass="27728">MSRVDAGSPECCVGDENGMPEAPAVREALERLAAWTDPREVVSMTESLRLGRARVDHVSADGVLLYLPSSQNYLHAAVDDAAARRVLAGAARELGDSVVLFADADHAVACGYAEESITRYRVCVYEGAEPPSVRGSLRIERLGVEWLDTVAAQYDGLPREDILRHLADGWVYGGFDAAGDLVGFIGEHDEGTIGMLEVLARYRRRGYARELEGAAIARMLAAGRVPQGQVVLGNEPSFALQRSLGMTVLPGVQCWVC</sequence>
<feature type="domain" description="N-acetyltransferase" evidence="1">
    <location>
        <begin position="137"/>
        <end position="257"/>
    </location>
</feature>
<dbReference type="Pfam" id="PF08445">
    <property type="entry name" value="FR47"/>
    <property type="match status" value="1"/>
</dbReference>
<gene>
    <name evidence="2" type="ORF">DXC81_10240</name>
</gene>
<dbReference type="Gene3D" id="3.40.630.30">
    <property type="match status" value="1"/>
</dbReference>
<dbReference type="InterPro" id="IPR016181">
    <property type="entry name" value="Acyl_CoA_acyltransferase"/>
</dbReference>
<accession>A0A3E4QPI6</accession>
<evidence type="ECO:0000313" key="3">
    <source>
        <dbReference type="Proteomes" id="UP000260943"/>
    </source>
</evidence>
<reference evidence="2 3" key="1">
    <citation type="submission" date="2018-08" db="EMBL/GenBank/DDBJ databases">
        <title>A genome reference for cultivated species of the human gut microbiota.</title>
        <authorList>
            <person name="Zou Y."/>
            <person name="Xue W."/>
            <person name="Luo G."/>
        </authorList>
    </citation>
    <scope>NUCLEOTIDE SEQUENCE [LARGE SCALE GENOMIC DNA]</scope>
    <source>
        <strain evidence="2 3">TF08-14</strain>
    </source>
</reference>
<dbReference type="InterPro" id="IPR013653">
    <property type="entry name" value="GCN5-like_dom"/>
</dbReference>
<proteinExistence type="predicted"/>
<name>A0A3E4QPI6_9ACTN</name>
<organism evidence="2 3">
    <name type="scientific">Collinsella tanakaei</name>
    <dbReference type="NCBI Taxonomy" id="626935"/>
    <lineage>
        <taxon>Bacteria</taxon>
        <taxon>Bacillati</taxon>
        <taxon>Actinomycetota</taxon>
        <taxon>Coriobacteriia</taxon>
        <taxon>Coriobacteriales</taxon>
        <taxon>Coriobacteriaceae</taxon>
        <taxon>Collinsella</taxon>
    </lineage>
</organism>
<evidence type="ECO:0000259" key="1">
    <source>
        <dbReference type="PROSITE" id="PS51186"/>
    </source>
</evidence>